<feature type="region of interest" description="Disordered" evidence="1">
    <location>
        <begin position="26"/>
        <end position="171"/>
    </location>
</feature>
<accession>A0AA88QA88</accession>
<proteinExistence type="predicted"/>
<dbReference type="EMBL" id="JAUYZG010000005">
    <property type="protein sequence ID" value="KAK2907280.1"/>
    <property type="molecule type" value="Genomic_DNA"/>
</dbReference>
<protein>
    <submittedName>
        <fullName evidence="2">Uncharacterized protein</fullName>
    </submittedName>
</protein>
<dbReference type="Proteomes" id="UP001187343">
    <property type="component" value="Unassembled WGS sequence"/>
</dbReference>
<feature type="compositionally biased region" description="Basic and acidic residues" evidence="1">
    <location>
        <begin position="77"/>
        <end position="96"/>
    </location>
</feature>
<name>A0AA88QA88_9TELE</name>
<feature type="compositionally biased region" description="Polar residues" evidence="1">
    <location>
        <begin position="41"/>
        <end position="59"/>
    </location>
</feature>
<gene>
    <name evidence="2" type="ORF">Q8A67_006265</name>
</gene>
<evidence type="ECO:0000313" key="2">
    <source>
        <dbReference type="EMBL" id="KAK2907280.1"/>
    </source>
</evidence>
<evidence type="ECO:0000256" key="1">
    <source>
        <dbReference type="SAM" id="MobiDB-lite"/>
    </source>
</evidence>
<comment type="caution">
    <text evidence="2">The sequence shown here is derived from an EMBL/GenBank/DDBJ whole genome shotgun (WGS) entry which is preliminary data.</text>
</comment>
<keyword evidence="3" id="KW-1185">Reference proteome</keyword>
<dbReference type="AlphaFoldDB" id="A0AA88QA88"/>
<evidence type="ECO:0000313" key="3">
    <source>
        <dbReference type="Proteomes" id="UP001187343"/>
    </source>
</evidence>
<feature type="compositionally biased region" description="Basic and acidic residues" evidence="1">
    <location>
        <begin position="152"/>
        <end position="171"/>
    </location>
</feature>
<organism evidence="2 3">
    <name type="scientific">Cirrhinus molitorella</name>
    <name type="common">mud carp</name>
    <dbReference type="NCBI Taxonomy" id="172907"/>
    <lineage>
        <taxon>Eukaryota</taxon>
        <taxon>Metazoa</taxon>
        <taxon>Chordata</taxon>
        <taxon>Craniata</taxon>
        <taxon>Vertebrata</taxon>
        <taxon>Euteleostomi</taxon>
        <taxon>Actinopterygii</taxon>
        <taxon>Neopterygii</taxon>
        <taxon>Teleostei</taxon>
        <taxon>Ostariophysi</taxon>
        <taxon>Cypriniformes</taxon>
        <taxon>Cyprinidae</taxon>
        <taxon>Labeoninae</taxon>
        <taxon>Labeonini</taxon>
        <taxon>Cirrhinus</taxon>
    </lineage>
</organism>
<sequence>MFPPPDTHPKVTRFCIPGLISHPTASPSVLLSDDCKPQPTPARQSGSLQTPFTTVSQGDATEKLAHQVPTQTAAAHRRLEEASGHPHAQEKDETHKSSKGHVSEPAVVCRISLESPTQREAPPAVDMNANPETEKASHPSLPNIRTKGQSRRGSEIVVKMRDLPHRSRPPD</sequence>
<reference evidence="2" key="1">
    <citation type="submission" date="2023-08" db="EMBL/GenBank/DDBJ databases">
        <title>Chromosome-level Genome Assembly of mud carp (Cirrhinus molitorella).</title>
        <authorList>
            <person name="Liu H."/>
        </authorList>
    </citation>
    <scope>NUCLEOTIDE SEQUENCE</scope>
    <source>
        <strain evidence="2">Prfri</strain>
        <tissue evidence="2">Muscle</tissue>
    </source>
</reference>